<dbReference type="EMBL" id="CALSDN010000002">
    <property type="protein sequence ID" value="CAH6719429.1"/>
    <property type="molecule type" value="Genomic_DNA"/>
</dbReference>
<comment type="caution">
    <text evidence="1">The sequence shown here is derived from an EMBL/GenBank/DDBJ whole genome shotgun (WGS) entry which is preliminary data.</text>
</comment>
<evidence type="ECO:0000313" key="1">
    <source>
        <dbReference type="EMBL" id="CAH6719429.1"/>
    </source>
</evidence>
<proteinExistence type="predicted"/>
<reference evidence="1" key="1">
    <citation type="submission" date="2022-06" db="EMBL/GenBank/DDBJ databases">
        <authorList>
            <person name="Legras J.-L."/>
            <person name="Devillers H."/>
            <person name="Grondin C."/>
        </authorList>
    </citation>
    <scope>NUCLEOTIDE SEQUENCE</scope>
    <source>
        <strain evidence="1">CLIB 1444</strain>
    </source>
</reference>
<keyword evidence="2" id="KW-1185">Reference proteome</keyword>
<accession>A0ACA9Y432</accession>
<evidence type="ECO:0000313" key="2">
    <source>
        <dbReference type="Proteomes" id="UP001152531"/>
    </source>
</evidence>
<organism evidence="1 2">
    <name type="scientific">[Candida] jaroonii</name>
    <dbReference type="NCBI Taxonomy" id="467808"/>
    <lineage>
        <taxon>Eukaryota</taxon>
        <taxon>Fungi</taxon>
        <taxon>Dikarya</taxon>
        <taxon>Ascomycota</taxon>
        <taxon>Saccharomycotina</taxon>
        <taxon>Pichiomycetes</taxon>
        <taxon>Debaryomycetaceae</taxon>
        <taxon>Yamadazyma</taxon>
    </lineage>
</organism>
<gene>
    <name evidence="1" type="ORF">CLIB1444_02S08372</name>
</gene>
<sequence length="581" mass="63721">MEISTNTSKLDLGSTNTDSRAIPSQSEKEESFGRWDNFVDSFRQYQPASYDGYEELTDLEKSAIKTANSPLQRKLNSRVMNMLALASSLGSGLLIASGEALNTGGPLAVLVCWALTGLAVFCTVQALGEMAVTFPVSGSFNVYASRFIDPSIGFAVAWNYFLQYLVLLPLELVAGSMTMQYWITSINPDVWVLIFYVAVISINLFGVRAYGEAEFLFSLIKVTAILMFIIVSIVIAAGGAPKGDAVGGKYWVNPGLLANGFKGFVSVFITSAFSYAGTELVGLTAAESENPRVSLPKATKQAFWRILFFYMVSLTLICFLIPYDDPRLLGNSSVDINASPFVIAITNGGISGLPSVMNAVILVSVISVGSSSVYATSRTLTALAEQGMAPKILGYIDKKGRPIIAIMITNVFGLLSFIAASNKQEVVFNWLLSISGLSSVFTWLSICVAHIRFRRALSCQGRGTDEIAFKSQTGIIGSFYGALLNIIILMAEFWLSLFPLGDKPNAQAFFQSYLGFVVLLACYIGHKIWKKNWILFISAKDMDIDTGRKETDIEALKQELKEEREIFQSKPLYQRIYHTWC</sequence>
<protein>
    <submittedName>
        <fullName evidence="1">General amino-acid permease Gap1p</fullName>
    </submittedName>
</protein>
<dbReference type="Proteomes" id="UP001152531">
    <property type="component" value="Unassembled WGS sequence"/>
</dbReference>
<name>A0ACA9Y432_9ASCO</name>